<comment type="caution">
    <text evidence="1">The sequence shown here is derived from an EMBL/GenBank/DDBJ whole genome shotgun (WGS) entry which is preliminary data.</text>
</comment>
<evidence type="ECO:0000313" key="1">
    <source>
        <dbReference type="EMBL" id="OUC41560.1"/>
    </source>
</evidence>
<name>A0A1Y3EA39_9BILA</name>
<accession>A0A1Y3EA39</accession>
<organism evidence="1 2">
    <name type="scientific">Trichinella nativa</name>
    <dbReference type="NCBI Taxonomy" id="6335"/>
    <lineage>
        <taxon>Eukaryota</taxon>
        <taxon>Metazoa</taxon>
        <taxon>Ecdysozoa</taxon>
        <taxon>Nematoda</taxon>
        <taxon>Enoplea</taxon>
        <taxon>Dorylaimia</taxon>
        <taxon>Trichinellida</taxon>
        <taxon>Trichinellidae</taxon>
        <taxon>Trichinella</taxon>
    </lineage>
</organism>
<proteinExistence type="predicted"/>
<reference evidence="1 2" key="1">
    <citation type="submission" date="2015-04" db="EMBL/GenBank/DDBJ databases">
        <title>Draft genome of the roundworm Trichinella nativa.</title>
        <authorList>
            <person name="Mitreva M."/>
        </authorList>
    </citation>
    <scope>NUCLEOTIDE SEQUENCE [LARGE SCALE GENOMIC DNA]</scope>
    <source>
        <strain evidence="1 2">ISS45</strain>
    </source>
</reference>
<dbReference type="EMBL" id="LVZM01021289">
    <property type="protein sequence ID" value="OUC41560.1"/>
    <property type="molecule type" value="Genomic_DNA"/>
</dbReference>
<gene>
    <name evidence="1" type="ORF">D917_03261</name>
</gene>
<evidence type="ECO:0000313" key="2">
    <source>
        <dbReference type="Proteomes" id="UP000243006"/>
    </source>
</evidence>
<dbReference type="Proteomes" id="UP000243006">
    <property type="component" value="Unassembled WGS sequence"/>
</dbReference>
<dbReference type="AlphaFoldDB" id="A0A1Y3EA39"/>
<protein>
    <submittedName>
        <fullName evidence="1">Uncharacterized protein</fullName>
    </submittedName>
</protein>
<sequence>MFSYKNFIRFRQFESAPCNSLRKCEGTHFYEDVHPVVYYEDGNFYPTSHCDILTKDIVDIPSVLIFSHANISRGIPFEIYLVDELNEKKRLLRYFEIVELPVGGTLYFEINSVELVTCYLYTDDSFIGFFAVSELNPTISLDEIRHNYGICEFEMLCEGRLNALHSSIVAYTRQTFVILDMGLNRRKDAVECERGNNQYAVKVKAIYDRCNPRVLIERDFEVRFTFEKCPGDNSIVSDDYRLERVHN</sequence>